<dbReference type="GO" id="GO:0015035">
    <property type="term" value="F:protein-disulfide reductase activity"/>
    <property type="evidence" value="ECO:0007669"/>
    <property type="project" value="UniProtKB-UniRule"/>
</dbReference>
<dbReference type="PANTHER" id="PTHR45663:SF11">
    <property type="entry name" value="GEO12009P1"/>
    <property type="match status" value="1"/>
</dbReference>
<dbReference type="Gene3D" id="1.25.40.10">
    <property type="entry name" value="Tetratricopeptide repeat domain"/>
    <property type="match status" value="2"/>
</dbReference>
<keyword evidence="5" id="KW-0676">Redox-active center</keyword>
<evidence type="ECO:0000313" key="9">
    <source>
        <dbReference type="Proteomes" id="UP001320119"/>
    </source>
</evidence>
<evidence type="ECO:0000256" key="2">
    <source>
        <dbReference type="ARBA" id="ARBA00022448"/>
    </source>
</evidence>
<evidence type="ECO:0000256" key="1">
    <source>
        <dbReference type="ARBA" id="ARBA00008987"/>
    </source>
</evidence>
<dbReference type="GO" id="GO:0005737">
    <property type="term" value="C:cytoplasm"/>
    <property type="evidence" value="ECO:0007669"/>
    <property type="project" value="TreeGrafter"/>
</dbReference>
<name>A0AAN1WGR6_9GAMM</name>
<dbReference type="PANTHER" id="PTHR45663">
    <property type="entry name" value="GEO12009P1"/>
    <property type="match status" value="1"/>
</dbReference>
<keyword evidence="3" id="KW-0249">Electron transport</keyword>
<gene>
    <name evidence="8" type="ORF">MARGE09_P1502</name>
</gene>
<dbReference type="GO" id="GO:0006950">
    <property type="term" value="P:response to stress"/>
    <property type="evidence" value="ECO:0007669"/>
    <property type="project" value="UniProtKB-ARBA"/>
</dbReference>
<dbReference type="Pfam" id="PF14559">
    <property type="entry name" value="TPR_19"/>
    <property type="match status" value="1"/>
</dbReference>
<sequence length="293" mass="32130">MDSNTVLPTTSEHIVDITYDNAKQYLIDESAVRPVLVDFWADWCAPCKSLMPILEKLAVEYDGAFLLAKVNADALQDLAAQFGVQSLPTIMVMHNGQPVDGLQGAQPETAVRELLAKYLPAPWEAVVQEGLQKVEQGEGAEGVALLRGAYQDSGQDAQVAFALASGLILTRRLNDAAELLGTIKMVDQDAQYAQLMAQLELAQNAAKAPEITELEAQHEANPSDLDVVQALAAQYSQHQHNEEALVLLWNVLQKDLNAKDGELKRIYMDILATVGKGDPLAIRYQQKLYAMLY</sequence>
<evidence type="ECO:0000256" key="4">
    <source>
        <dbReference type="ARBA" id="ARBA00023157"/>
    </source>
</evidence>
<reference evidence="8 9" key="1">
    <citation type="journal article" date="2022" name="IScience">
        <title>An ultrasensitive nanofiber-based assay for enzymatic hydrolysis and deep-sea microbial degradation of cellulose.</title>
        <authorList>
            <person name="Tsudome M."/>
            <person name="Tachioka M."/>
            <person name="Miyazaki M."/>
            <person name="Uchimura K."/>
            <person name="Tsuda M."/>
            <person name="Takaki Y."/>
            <person name="Deguchi S."/>
        </authorList>
    </citation>
    <scope>NUCLEOTIDE SEQUENCE [LARGE SCALE GENOMIC DNA]</scope>
    <source>
        <strain evidence="8 9">GE09</strain>
    </source>
</reference>
<dbReference type="InterPro" id="IPR011990">
    <property type="entry name" value="TPR-like_helical_dom_sf"/>
</dbReference>
<dbReference type="NCBIfam" id="TIGR01068">
    <property type="entry name" value="thioredoxin"/>
    <property type="match status" value="1"/>
</dbReference>
<dbReference type="EMBL" id="AP023086">
    <property type="protein sequence ID" value="BCD97301.1"/>
    <property type="molecule type" value="Genomic_DNA"/>
</dbReference>
<keyword evidence="9" id="KW-1185">Reference proteome</keyword>
<dbReference type="Proteomes" id="UP001320119">
    <property type="component" value="Chromosome"/>
</dbReference>
<dbReference type="InterPro" id="IPR005746">
    <property type="entry name" value="Thioredoxin"/>
</dbReference>
<evidence type="ECO:0000256" key="3">
    <source>
        <dbReference type="ARBA" id="ARBA00022982"/>
    </source>
</evidence>
<evidence type="ECO:0000313" key="8">
    <source>
        <dbReference type="EMBL" id="BCD97301.1"/>
    </source>
</evidence>
<dbReference type="SUPFAM" id="SSF52833">
    <property type="entry name" value="Thioredoxin-like"/>
    <property type="match status" value="1"/>
</dbReference>
<dbReference type="PROSITE" id="PS00194">
    <property type="entry name" value="THIOREDOXIN_1"/>
    <property type="match status" value="1"/>
</dbReference>
<dbReference type="Gene3D" id="3.40.30.10">
    <property type="entry name" value="Glutaredoxin"/>
    <property type="match status" value="1"/>
</dbReference>
<dbReference type="CDD" id="cd02956">
    <property type="entry name" value="ybbN"/>
    <property type="match status" value="1"/>
</dbReference>
<proteinExistence type="inferred from homology"/>
<feature type="domain" description="Thioredoxin" evidence="7">
    <location>
        <begin position="1"/>
        <end position="120"/>
    </location>
</feature>
<accession>A0AAN1WGR6</accession>
<dbReference type="Pfam" id="PF00085">
    <property type="entry name" value="Thioredoxin"/>
    <property type="match status" value="1"/>
</dbReference>
<protein>
    <recommendedName>
        <fullName evidence="6">Thioredoxin</fullName>
    </recommendedName>
</protein>
<evidence type="ECO:0000256" key="6">
    <source>
        <dbReference type="NCBIfam" id="TIGR01068"/>
    </source>
</evidence>
<dbReference type="InterPro" id="IPR036249">
    <property type="entry name" value="Thioredoxin-like_sf"/>
</dbReference>
<evidence type="ECO:0000259" key="7">
    <source>
        <dbReference type="PROSITE" id="PS51352"/>
    </source>
</evidence>
<dbReference type="InterPro" id="IPR013766">
    <property type="entry name" value="Thioredoxin_domain"/>
</dbReference>
<dbReference type="PRINTS" id="PR00421">
    <property type="entry name" value="THIOREDOXIN"/>
</dbReference>
<dbReference type="InterPro" id="IPR017937">
    <property type="entry name" value="Thioredoxin_CS"/>
</dbReference>
<dbReference type="PROSITE" id="PS51352">
    <property type="entry name" value="THIOREDOXIN_2"/>
    <property type="match status" value="1"/>
</dbReference>
<evidence type="ECO:0000256" key="5">
    <source>
        <dbReference type="ARBA" id="ARBA00023284"/>
    </source>
</evidence>
<dbReference type="RefSeq" id="WP_236986773.1">
    <property type="nucleotide sequence ID" value="NZ_AP023086.1"/>
</dbReference>
<comment type="similarity">
    <text evidence="1">Belongs to the thioredoxin family.</text>
</comment>
<dbReference type="Pfam" id="PF14561">
    <property type="entry name" value="TPR_20"/>
    <property type="match status" value="1"/>
</dbReference>
<dbReference type="AlphaFoldDB" id="A0AAN1WGR6"/>
<keyword evidence="4" id="KW-1015">Disulfide bond</keyword>
<keyword evidence="2" id="KW-0813">Transport</keyword>
<dbReference type="KEGG" id="marq:MARGE09_P1502"/>
<organism evidence="8 9">
    <name type="scientific">Marinagarivorans cellulosilyticus</name>
    <dbReference type="NCBI Taxonomy" id="2721545"/>
    <lineage>
        <taxon>Bacteria</taxon>
        <taxon>Pseudomonadati</taxon>
        <taxon>Pseudomonadota</taxon>
        <taxon>Gammaproteobacteria</taxon>
        <taxon>Cellvibrionales</taxon>
        <taxon>Cellvibrionaceae</taxon>
        <taxon>Marinagarivorans</taxon>
    </lineage>
</organism>